<dbReference type="AlphaFoldDB" id="A0A8J2KJX3"/>
<keyword evidence="2" id="KW-1185">Reference proteome</keyword>
<protein>
    <submittedName>
        <fullName evidence="1">Uncharacterized protein</fullName>
    </submittedName>
</protein>
<dbReference type="GO" id="GO:0016592">
    <property type="term" value="C:mediator complex"/>
    <property type="evidence" value="ECO:0007669"/>
    <property type="project" value="TreeGrafter"/>
</dbReference>
<evidence type="ECO:0000313" key="1">
    <source>
        <dbReference type="EMBL" id="CAG7815016.1"/>
    </source>
</evidence>
<reference evidence="1" key="1">
    <citation type="submission" date="2021-06" db="EMBL/GenBank/DDBJ databases">
        <authorList>
            <person name="Hodson N. C."/>
            <person name="Mongue J. A."/>
            <person name="Jaron S. K."/>
        </authorList>
    </citation>
    <scope>NUCLEOTIDE SEQUENCE</scope>
</reference>
<dbReference type="Proteomes" id="UP000708208">
    <property type="component" value="Unassembled WGS sequence"/>
</dbReference>
<dbReference type="GO" id="GO:0003712">
    <property type="term" value="F:transcription coregulator activity"/>
    <property type="evidence" value="ECO:0007669"/>
    <property type="project" value="TreeGrafter"/>
</dbReference>
<name>A0A8J2KJX3_9HEXA</name>
<proteinExistence type="predicted"/>
<gene>
    <name evidence="1" type="ORF">AFUS01_LOCUS25722</name>
</gene>
<dbReference type="Pfam" id="PF02996">
    <property type="entry name" value="Prefoldin"/>
    <property type="match status" value="1"/>
</dbReference>
<dbReference type="PANTHER" id="PTHR13345">
    <property type="entry name" value="MEDIATOR OF RNA POLYMERASE II TRANSCRIPTION SUBUNIT 10"/>
    <property type="match status" value="1"/>
</dbReference>
<dbReference type="PANTHER" id="PTHR13345:SF9">
    <property type="entry name" value="PROTEIN UXT"/>
    <property type="match status" value="1"/>
</dbReference>
<dbReference type="EMBL" id="CAJVCH010333614">
    <property type="protein sequence ID" value="CAG7815016.1"/>
    <property type="molecule type" value="Genomic_DNA"/>
</dbReference>
<accession>A0A8J2KJX3</accession>
<organism evidence="1 2">
    <name type="scientific">Allacma fusca</name>
    <dbReference type="NCBI Taxonomy" id="39272"/>
    <lineage>
        <taxon>Eukaryota</taxon>
        <taxon>Metazoa</taxon>
        <taxon>Ecdysozoa</taxon>
        <taxon>Arthropoda</taxon>
        <taxon>Hexapoda</taxon>
        <taxon>Collembola</taxon>
        <taxon>Symphypleona</taxon>
        <taxon>Sminthuridae</taxon>
        <taxon>Allacma</taxon>
    </lineage>
</organism>
<comment type="caution">
    <text evidence="1">The sequence shown here is derived from an EMBL/GenBank/DDBJ whole genome shotgun (WGS) entry which is preliminary data.</text>
</comment>
<dbReference type="InterPro" id="IPR004127">
    <property type="entry name" value="Prefoldin_subunit_alpha"/>
</dbReference>
<sequence>VKRAAIGSLLKMSSGLPQLSVDPGKIQHYEYFLNDVLRTDLRISLERRDALYTQIAEYLELQRMLDKVISPENQTRPSIRTKVDIGCNFYVQAEVEDLSSIAVDVGCGIWVTMSPLEAKKFCEKKIAFLNKRVDALTNEELSIKAKINVVMSALKELQSL</sequence>
<feature type="non-terminal residue" evidence="1">
    <location>
        <position position="1"/>
    </location>
</feature>
<evidence type="ECO:0000313" key="2">
    <source>
        <dbReference type="Proteomes" id="UP000708208"/>
    </source>
</evidence>
<dbReference type="GO" id="GO:0045944">
    <property type="term" value="P:positive regulation of transcription by RNA polymerase II"/>
    <property type="evidence" value="ECO:0007669"/>
    <property type="project" value="TreeGrafter"/>
</dbReference>
<dbReference type="OrthoDB" id="433124at2759"/>
<dbReference type="CDD" id="cd23158">
    <property type="entry name" value="Prefoldin_UXT"/>
    <property type="match status" value="1"/>
</dbReference>